<dbReference type="Pfam" id="PF00271">
    <property type="entry name" value="Helicase_C"/>
    <property type="match status" value="1"/>
</dbReference>
<evidence type="ECO:0000256" key="4">
    <source>
        <dbReference type="ARBA" id="ARBA00022806"/>
    </source>
</evidence>
<name>A0A4R0R9C1_9APHY</name>
<dbReference type="GO" id="GO:0003724">
    <property type="term" value="F:RNA helicase activity"/>
    <property type="evidence" value="ECO:0007669"/>
    <property type="project" value="UniProtKB-EC"/>
</dbReference>
<dbReference type="InterPro" id="IPR027417">
    <property type="entry name" value="P-loop_NTPase"/>
</dbReference>
<evidence type="ECO:0000256" key="1">
    <source>
        <dbReference type="ARBA" id="ARBA00012552"/>
    </source>
</evidence>
<dbReference type="SMART" id="SM00490">
    <property type="entry name" value="HELICc"/>
    <property type="match status" value="1"/>
</dbReference>
<dbReference type="OrthoDB" id="10253254at2759"/>
<dbReference type="Gene3D" id="3.40.50.300">
    <property type="entry name" value="P-loop containing nucleotide triphosphate hydrolases"/>
    <property type="match status" value="2"/>
</dbReference>
<dbReference type="PANTHER" id="PTHR18934:SF118">
    <property type="entry name" value="ATP-DEPENDENT RNA HELICASE DHX33"/>
    <property type="match status" value="1"/>
</dbReference>
<dbReference type="GO" id="GO:0005524">
    <property type="term" value="F:ATP binding"/>
    <property type="evidence" value="ECO:0007669"/>
    <property type="project" value="UniProtKB-KW"/>
</dbReference>
<dbReference type="SUPFAM" id="SSF52540">
    <property type="entry name" value="P-loop containing nucleoside triphosphate hydrolases"/>
    <property type="match status" value="1"/>
</dbReference>
<feature type="domain" description="Helicase C-terminal" evidence="8">
    <location>
        <begin position="199"/>
        <end position="377"/>
    </location>
</feature>
<evidence type="ECO:0000259" key="8">
    <source>
        <dbReference type="PROSITE" id="PS51194"/>
    </source>
</evidence>
<keyword evidence="3" id="KW-0378">Hydrolase</keyword>
<proteinExistence type="predicted"/>
<evidence type="ECO:0000313" key="10">
    <source>
        <dbReference type="Proteomes" id="UP000292702"/>
    </source>
</evidence>
<comment type="caution">
    <text evidence="9">The sequence shown here is derived from an EMBL/GenBank/DDBJ whole genome shotgun (WGS) entry which is preliminary data.</text>
</comment>
<dbReference type="SMART" id="SM00847">
    <property type="entry name" value="HA2"/>
    <property type="match status" value="1"/>
</dbReference>
<reference evidence="9 10" key="1">
    <citation type="submission" date="2018-11" db="EMBL/GenBank/DDBJ databases">
        <title>Genome assembly of Steccherinum ochraceum LE-BIN_3174, the white-rot fungus of the Steccherinaceae family (The Residual Polyporoid clade, Polyporales, Basidiomycota).</title>
        <authorList>
            <person name="Fedorova T.V."/>
            <person name="Glazunova O.A."/>
            <person name="Landesman E.O."/>
            <person name="Moiseenko K.V."/>
            <person name="Psurtseva N.V."/>
            <person name="Savinova O.S."/>
            <person name="Shakhova N.V."/>
            <person name="Tyazhelova T.V."/>
            <person name="Vasina D.V."/>
        </authorList>
    </citation>
    <scope>NUCLEOTIDE SEQUENCE [LARGE SCALE GENOMIC DNA]</scope>
    <source>
        <strain evidence="9 10">LE-BIN_3174</strain>
    </source>
</reference>
<dbReference type="PANTHER" id="PTHR18934">
    <property type="entry name" value="ATP-DEPENDENT RNA HELICASE"/>
    <property type="match status" value="1"/>
</dbReference>
<evidence type="ECO:0000256" key="2">
    <source>
        <dbReference type="ARBA" id="ARBA00022741"/>
    </source>
</evidence>
<dbReference type="InterPro" id="IPR011709">
    <property type="entry name" value="DEAD-box_helicase_OB_fold"/>
</dbReference>
<accession>A0A4R0R9C1</accession>
<dbReference type="CDD" id="cd18791">
    <property type="entry name" value="SF2_C_RHA"/>
    <property type="match status" value="1"/>
</dbReference>
<dbReference type="GO" id="GO:0016787">
    <property type="term" value="F:hydrolase activity"/>
    <property type="evidence" value="ECO:0007669"/>
    <property type="project" value="UniProtKB-KW"/>
</dbReference>
<evidence type="ECO:0000256" key="7">
    <source>
        <dbReference type="SAM" id="MobiDB-lite"/>
    </source>
</evidence>
<dbReference type="GO" id="GO:0005730">
    <property type="term" value="C:nucleolus"/>
    <property type="evidence" value="ECO:0007669"/>
    <property type="project" value="UniProtKB-ARBA"/>
</dbReference>
<dbReference type="Pfam" id="PF04408">
    <property type="entry name" value="WHD_HA2"/>
    <property type="match status" value="1"/>
</dbReference>
<comment type="catalytic activity">
    <reaction evidence="6">
        <text>ATP + H2O = ADP + phosphate + H(+)</text>
        <dbReference type="Rhea" id="RHEA:13065"/>
        <dbReference type="ChEBI" id="CHEBI:15377"/>
        <dbReference type="ChEBI" id="CHEBI:15378"/>
        <dbReference type="ChEBI" id="CHEBI:30616"/>
        <dbReference type="ChEBI" id="CHEBI:43474"/>
        <dbReference type="ChEBI" id="CHEBI:456216"/>
        <dbReference type="EC" id="3.6.4.13"/>
    </reaction>
</comment>
<dbReference type="GO" id="GO:0045943">
    <property type="term" value="P:positive regulation of transcription by RNA polymerase I"/>
    <property type="evidence" value="ECO:0007669"/>
    <property type="project" value="TreeGrafter"/>
</dbReference>
<feature type="region of interest" description="Disordered" evidence="7">
    <location>
        <begin position="1"/>
        <end position="103"/>
    </location>
</feature>
<dbReference type="Proteomes" id="UP000292702">
    <property type="component" value="Unassembled WGS sequence"/>
</dbReference>
<dbReference type="EC" id="3.6.4.13" evidence="1"/>
<evidence type="ECO:0000313" key="9">
    <source>
        <dbReference type="EMBL" id="TCD60639.1"/>
    </source>
</evidence>
<keyword evidence="5" id="KW-0067">ATP-binding</keyword>
<dbReference type="InterPro" id="IPR007502">
    <property type="entry name" value="Helicase-assoc_dom"/>
</dbReference>
<keyword evidence="10" id="KW-1185">Reference proteome</keyword>
<evidence type="ECO:0000256" key="3">
    <source>
        <dbReference type="ARBA" id="ARBA00022801"/>
    </source>
</evidence>
<dbReference type="InterPro" id="IPR001650">
    <property type="entry name" value="Helicase_C-like"/>
</dbReference>
<dbReference type="STRING" id="92696.A0A4R0R9C1"/>
<dbReference type="Pfam" id="PF21010">
    <property type="entry name" value="HA2_C"/>
    <property type="match status" value="1"/>
</dbReference>
<dbReference type="EMBL" id="RWJN01000565">
    <property type="protein sequence ID" value="TCD60639.1"/>
    <property type="molecule type" value="Genomic_DNA"/>
</dbReference>
<evidence type="ECO:0000256" key="5">
    <source>
        <dbReference type="ARBA" id="ARBA00022840"/>
    </source>
</evidence>
<dbReference type="InterPro" id="IPR048333">
    <property type="entry name" value="HA2_WH"/>
</dbReference>
<protein>
    <recommendedName>
        <fullName evidence="1">RNA helicase</fullName>
        <ecNumber evidence="1">3.6.4.13</ecNumber>
    </recommendedName>
</protein>
<feature type="compositionally biased region" description="Polar residues" evidence="7">
    <location>
        <begin position="62"/>
        <end position="72"/>
    </location>
</feature>
<dbReference type="GO" id="GO:0003725">
    <property type="term" value="F:double-stranded RNA binding"/>
    <property type="evidence" value="ECO:0007669"/>
    <property type="project" value="TreeGrafter"/>
</dbReference>
<sequence length="631" mass="69508">MVAIAALKGISNYRPNSTPNKPKKFTAFPFPTPKSADKSLKRRASWVDPDEDETGVKGRGKGQSSPGASSLNGRPPLKKKMKKAQSGGGTYSPSGAKKNPSVQEQRANLPIAQGRDALIRELREHDVTVLVGETGSGKTTQIPQYLLEAGIAGDGMIAITQPRKVAATSLAARVAVEQEKFSKYYGNAKVLQPDYVDSAMRTFFQIHTDQPPGDVLIFLPGQEDIENLEKAIQLFANRLPAETHGVAVYPMYAALPSNQQSAIFGPAPHGMRKCILATNIAETSITIPGIKYVIDTGKHKEKMYISRDTGTGFDTLLTKDITRSSAMQRAGRAGREGPGFCFRLYTEDSFNAMPLSAEPEIRRVTLTASLLQLKCLGQDLETLEFIDKPDQESIASALATLYLLGALDDTRSLTPLGRKMAYFPLEPSFARVLLASFEYGCPAEVLSILSILSASSKLFVDTTDKREEASEARRKFRSTSGDHLMILNIVKSYEDVTTSSKKDRREWCRAQFLNERCLLEALDIRKQLQGVCERMYMDWRVSVGEGNEEPVLRSLLTGLMNQAAFLQADGSYKQIMGPNVVKIHPSSSLCDKKVPAIIYDELVYTTQIYARGVSAVSRTAVQELIVFNKRR</sequence>
<dbReference type="PROSITE" id="PS51194">
    <property type="entry name" value="HELICASE_CTER"/>
    <property type="match status" value="1"/>
</dbReference>
<organism evidence="9 10">
    <name type="scientific">Steccherinum ochraceum</name>
    <dbReference type="NCBI Taxonomy" id="92696"/>
    <lineage>
        <taxon>Eukaryota</taxon>
        <taxon>Fungi</taxon>
        <taxon>Dikarya</taxon>
        <taxon>Basidiomycota</taxon>
        <taxon>Agaricomycotina</taxon>
        <taxon>Agaricomycetes</taxon>
        <taxon>Polyporales</taxon>
        <taxon>Steccherinaceae</taxon>
        <taxon>Steccherinum</taxon>
    </lineage>
</organism>
<dbReference type="AlphaFoldDB" id="A0A4R0R9C1"/>
<keyword evidence="2" id="KW-0547">Nucleotide-binding</keyword>
<gene>
    <name evidence="9" type="primary">DHR2</name>
    <name evidence="9" type="ORF">EIP91_009740</name>
</gene>
<dbReference type="Pfam" id="PF07717">
    <property type="entry name" value="OB_NTP_bind"/>
    <property type="match status" value="1"/>
</dbReference>
<keyword evidence="4 9" id="KW-0347">Helicase</keyword>
<dbReference type="Gene3D" id="1.20.120.1080">
    <property type="match status" value="1"/>
</dbReference>
<evidence type="ECO:0000256" key="6">
    <source>
        <dbReference type="ARBA" id="ARBA00047984"/>
    </source>
</evidence>